<name>A0A7L9FGR2_9CREN</name>
<protein>
    <submittedName>
        <fullName evidence="1">Uncharacterized protein</fullName>
    </submittedName>
</protein>
<dbReference type="InParanoid" id="A0A7L9FGR2"/>
<dbReference type="RefSeq" id="WP_192818990.1">
    <property type="nucleotide sequence ID" value="NZ_CP062310.1"/>
</dbReference>
<reference evidence="1 2" key="1">
    <citation type="submission" date="2020-10" db="EMBL/GenBank/DDBJ databases">
        <title>Thermofilum lucidum 3507LT sp. nov. a novel member of Thermofilaceae family isolated from Chile hot spring, and proposal of description order Thermofilales.</title>
        <authorList>
            <person name="Zayulina K.S."/>
            <person name="Elcheninov A.G."/>
            <person name="Toshchakov S.V."/>
            <person name="Kublanov I.V."/>
        </authorList>
    </citation>
    <scope>NUCLEOTIDE SEQUENCE [LARGE SCALE GENOMIC DNA]</scope>
    <source>
        <strain evidence="1 2">3507LT</strain>
    </source>
</reference>
<gene>
    <name evidence="1" type="ORF">IG193_00690</name>
</gene>
<dbReference type="KEGG" id="thel:IG193_00690"/>
<evidence type="ECO:0000313" key="2">
    <source>
        <dbReference type="Proteomes" id="UP000594121"/>
    </source>
</evidence>
<dbReference type="Proteomes" id="UP000594121">
    <property type="component" value="Chromosome"/>
</dbReference>
<sequence length="115" mass="13147">MVFPTDLAMLEGEAVAGSTVEFYECFIAVFNLVRSTDEGKLVKAFLGGEELVKEKEHLKDMHRYAEDLKRIIEVLPEYLSERVEYARLKFLEGSAKSDEMSGLMERIHEWLGGTQ</sequence>
<keyword evidence="2" id="KW-1185">Reference proteome</keyword>
<evidence type="ECO:0000313" key="1">
    <source>
        <dbReference type="EMBL" id="QOJ79018.1"/>
    </source>
</evidence>
<dbReference type="GeneID" id="59148368"/>
<organism evidence="1 2">
    <name type="scientific">Infirmifilum lucidum</name>
    <dbReference type="NCBI Taxonomy" id="2776706"/>
    <lineage>
        <taxon>Archaea</taxon>
        <taxon>Thermoproteota</taxon>
        <taxon>Thermoprotei</taxon>
        <taxon>Thermofilales</taxon>
        <taxon>Thermofilaceae</taxon>
        <taxon>Infirmifilum</taxon>
    </lineage>
</organism>
<dbReference type="EMBL" id="CP062310">
    <property type="protein sequence ID" value="QOJ79018.1"/>
    <property type="molecule type" value="Genomic_DNA"/>
</dbReference>
<proteinExistence type="predicted"/>
<dbReference type="AlphaFoldDB" id="A0A7L9FGR2"/>
<accession>A0A7L9FGR2</accession>